<dbReference type="EMBL" id="CAICTM010003339">
    <property type="protein sequence ID" value="CAB9531230.1"/>
    <property type="molecule type" value="Genomic_DNA"/>
</dbReference>
<feature type="compositionally biased region" description="Basic and acidic residues" evidence="1">
    <location>
        <begin position="89"/>
        <end position="106"/>
    </location>
</feature>
<evidence type="ECO:0000313" key="3">
    <source>
        <dbReference type="Proteomes" id="UP001153069"/>
    </source>
</evidence>
<dbReference type="AlphaFoldDB" id="A0A9N8F5G7"/>
<keyword evidence="3" id="KW-1185">Reference proteome</keyword>
<reference evidence="2" key="1">
    <citation type="submission" date="2020-06" db="EMBL/GenBank/DDBJ databases">
        <authorList>
            <consortium name="Plant Systems Biology data submission"/>
        </authorList>
    </citation>
    <scope>NUCLEOTIDE SEQUENCE</scope>
    <source>
        <strain evidence="2">D6</strain>
    </source>
</reference>
<dbReference type="Proteomes" id="UP001153069">
    <property type="component" value="Unassembled WGS sequence"/>
</dbReference>
<feature type="region of interest" description="Disordered" evidence="1">
    <location>
        <begin position="86"/>
        <end position="106"/>
    </location>
</feature>
<sequence length="349" mass="38766">MESESNHKRELQERWTPNRLEKGIIKIKKPGPSLCGDDWVCNSNGDGATLSFVFWKHGKYYGLTVGHLFKAIGDTVLSFIKPPVDVGGDEEKKESEEEKEPKEEKEPVSLPVYVIGKVVSWSQSTDSVVFQFVDDIEVEPYKVKEAAGLTRDIHLPPLESVATGPPPPLAAKTLVGFGARRRGFHAKVAIPSMNRAKVGQTEVPDGVCITNAESRDRITYHGDCGTIFIDLDCNGIYFHHAGTQGEPWKSYGHPLWDVMRKHPQLGGTSETPEEYDVRDCGDRNVKESHILEPIPAANFNVHVVPGPPRQLDGGSLKWKGKVHVVPNPNSKKKKTNKETGSHHQVFLQQ</sequence>
<accession>A0A9N8F5G7</accession>
<proteinExistence type="predicted"/>
<comment type="caution">
    <text evidence="2">The sequence shown here is derived from an EMBL/GenBank/DDBJ whole genome shotgun (WGS) entry which is preliminary data.</text>
</comment>
<gene>
    <name evidence="2" type="ORF">SEMRO_3341_G347000.1</name>
</gene>
<evidence type="ECO:0000256" key="1">
    <source>
        <dbReference type="SAM" id="MobiDB-lite"/>
    </source>
</evidence>
<protein>
    <submittedName>
        <fullName evidence="2">Uncharacterized protein</fullName>
    </submittedName>
</protein>
<organism evidence="2 3">
    <name type="scientific">Seminavis robusta</name>
    <dbReference type="NCBI Taxonomy" id="568900"/>
    <lineage>
        <taxon>Eukaryota</taxon>
        <taxon>Sar</taxon>
        <taxon>Stramenopiles</taxon>
        <taxon>Ochrophyta</taxon>
        <taxon>Bacillariophyta</taxon>
        <taxon>Bacillariophyceae</taxon>
        <taxon>Bacillariophycidae</taxon>
        <taxon>Naviculales</taxon>
        <taxon>Naviculaceae</taxon>
        <taxon>Seminavis</taxon>
    </lineage>
</organism>
<evidence type="ECO:0000313" key="2">
    <source>
        <dbReference type="EMBL" id="CAB9531230.1"/>
    </source>
</evidence>
<feature type="region of interest" description="Disordered" evidence="1">
    <location>
        <begin position="326"/>
        <end position="349"/>
    </location>
</feature>
<name>A0A9N8F5G7_9STRA</name>